<dbReference type="OrthoDB" id="649093at2"/>
<proteinExistence type="predicted"/>
<evidence type="ECO:0000256" key="1">
    <source>
        <dbReference type="SAM" id="SignalP"/>
    </source>
</evidence>
<dbReference type="SUPFAM" id="SSF82185">
    <property type="entry name" value="Histone H3 K4-specific methyltransferase SET7/9 N-terminal domain"/>
    <property type="match status" value="1"/>
</dbReference>
<feature type="domain" description="TonB C-terminal" evidence="2">
    <location>
        <begin position="222"/>
        <end position="315"/>
    </location>
</feature>
<name>A0A4Q1K8J7_9FLAO</name>
<dbReference type="GO" id="GO:0055085">
    <property type="term" value="P:transmembrane transport"/>
    <property type="evidence" value="ECO:0007669"/>
    <property type="project" value="InterPro"/>
</dbReference>
<dbReference type="PANTHER" id="PTHR33446:SF2">
    <property type="entry name" value="PROTEIN TONB"/>
    <property type="match status" value="1"/>
</dbReference>
<evidence type="ECO:0000313" key="4">
    <source>
        <dbReference type="Proteomes" id="UP000289857"/>
    </source>
</evidence>
<dbReference type="InterPro" id="IPR037682">
    <property type="entry name" value="TonB_C"/>
</dbReference>
<dbReference type="Proteomes" id="UP000289857">
    <property type="component" value="Unassembled WGS sequence"/>
</dbReference>
<dbReference type="GO" id="GO:0098797">
    <property type="term" value="C:plasma membrane protein complex"/>
    <property type="evidence" value="ECO:0007669"/>
    <property type="project" value="TreeGrafter"/>
</dbReference>
<feature type="signal peptide" evidence="1">
    <location>
        <begin position="1"/>
        <end position="19"/>
    </location>
</feature>
<dbReference type="GO" id="GO:0031992">
    <property type="term" value="F:energy transducer activity"/>
    <property type="evidence" value="ECO:0007669"/>
    <property type="project" value="TreeGrafter"/>
</dbReference>
<organism evidence="3 4">
    <name type="scientific">Flavobacterium stagni</name>
    <dbReference type="NCBI Taxonomy" id="2506421"/>
    <lineage>
        <taxon>Bacteria</taxon>
        <taxon>Pseudomonadati</taxon>
        <taxon>Bacteroidota</taxon>
        <taxon>Flavobacteriia</taxon>
        <taxon>Flavobacteriales</taxon>
        <taxon>Flavobacteriaceae</taxon>
        <taxon>Flavobacterium</taxon>
    </lineage>
</organism>
<dbReference type="Gene3D" id="3.30.1150.10">
    <property type="match status" value="1"/>
</dbReference>
<accession>A0A4Q1K8J7</accession>
<evidence type="ECO:0000259" key="2">
    <source>
        <dbReference type="PROSITE" id="PS52015"/>
    </source>
</evidence>
<protein>
    <recommendedName>
        <fullName evidence="2">TonB C-terminal domain-containing protein</fullName>
    </recommendedName>
</protein>
<dbReference type="PANTHER" id="PTHR33446">
    <property type="entry name" value="PROTEIN TONB-RELATED"/>
    <property type="match status" value="1"/>
</dbReference>
<dbReference type="PROSITE" id="PS52015">
    <property type="entry name" value="TONB_CTD"/>
    <property type="match status" value="1"/>
</dbReference>
<dbReference type="AlphaFoldDB" id="A0A4Q1K8J7"/>
<dbReference type="Gene3D" id="3.90.930.1">
    <property type="match status" value="1"/>
</dbReference>
<comment type="caution">
    <text evidence="3">The sequence shown here is derived from an EMBL/GenBank/DDBJ whole genome shotgun (WGS) entry which is preliminary data.</text>
</comment>
<sequence length="315" mass="36243">MKKNIYILVVLLSSAFVFAQNEVIKYTDSLGKEATEKNFYNKSVFSFQDSCKCYVITTFNAKNIPTKSVCYEDADTRIVHGQYVVYDSKGRLDYANTYNKNSLEGPYRRWYENGKLCEKGYYTKADETIGSNYKIQSFWNRDGIQTVKEGNGTYFYENEFFSDKGTYKEGVKTGKWTGLFGKKMNTYEELYENGSLIEGTSTTPEGEKVNYTKAEIRPEPIKGINHFYKYISTNFEPTNEALKKKVKGTIILYFIVEKTGQINGIRVSKSLGYGLDEEAVRLLYSYPKWTPGLQKGLPVRTSYQIPIRLDFSSSY</sequence>
<dbReference type="Pfam" id="PF03544">
    <property type="entry name" value="TonB_C"/>
    <property type="match status" value="1"/>
</dbReference>
<keyword evidence="4" id="KW-1185">Reference proteome</keyword>
<gene>
    <name evidence="3" type="ORF">EQG61_09650</name>
</gene>
<feature type="chain" id="PRO_5020489522" description="TonB C-terminal domain-containing protein" evidence="1">
    <location>
        <begin position="20"/>
        <end position="315"/>
    </location>
</feature>
<dbReference type="EMBL" id="SBKN01000005">
    <property type="protein sequence ID" value="RXR22253.1"/>
    <property type="molecule type" value="Genomic_DNA"/>
</dbReference>
<dbReference type="InterPro" id="IPR051045">
    <property type="entry name" value="TonB-dependent_transducer"/>
</dbReference>
<reference evidence="4" key="1">
    <citation type="submission" date="2019-01" db="EMBL/GenBank/DDBJ databases">
        <title>Cytophagaceae bacterium strain CAR-16.</title>
        <authorList>
            <person name="Chen W.-M."/>
        </authorList>
    </citation>
    <scope>NUCLEOTIDE SEQUENCE [LARGE SCALE GENOMIC DNA]</scope>
    <source>
        <strain evidence="4">WWJ-16</strain>
    </source>
</reference>
<dbReference type="SUPFAM" id="SSF74653">
    <property type="entry name" value="TolA/TonB C-terminal domain"/>
    <property type="match status" value="1"/>
</dbReference>
<keyword evidence="1" id="KW-0732">Signal</keyword>
<dbReference type="RefSeq" id="WP_129461711.1">
    <property type="nucleotide sequence ID" value="NZ_SBKN01000005.1"/>
</dbReference>
<evidence type="ECO:0000313" key="3">
    <source>
        <dbReference type="EMBL" id="RXR22253.1"/>
    </source>
</evidence>